<comment type="caution">
    <text evidence="10">The sequence shown here is derived from an EMBL/GenBank/DDBJ whole genome shotgun (WGS) entry which is preliminary data.</text>
</comment>
<dbReference type="InterPro" id="IPR023996">
    <property type="entry name" value="TonB-dep_OMP_SusC/RagA"/>
</dbReference>
<dbReference type="InterPro" id="IPR023997">
    <property type="entry name" value="TonB-dep_OMP_SusC/RagA_CS"/>
</dbReference>
<comment type="similarity">
    <text evidence="7">Belongs to the TonB-dependent receptor family.</text>
</comment>
<evidence type="ECO:0000256" key="6">
    <source>
        <dbReference type="ARBA" id="ARBA00023237"/>
    </source>
</evidence>
<dbReference type="InterPro" id="IPR039426">
    <property type="entry name" value="TonB-dep_rcpt-like"/>
</dbReference>
<name>A0A941IVH7_9BACT</name>
<evidence type="ECO:0000256" key="4">
    <source>
        <dbReference type="ARBA" id="ARBA00022692"/>
    </source>
</evidence>
<dbReference type="InterPro" id="IPR008969">
    <property type="entry name" value="CarboxyPept-like_regulatory"/>
</dbReference>
<keyword evidence="4 7" id="KW-0812">Transmembrane</keyword>
<dbReference type="RefSeq" id="WP_212187949.1">
    <property type="nucleotide sequence ID" value="NZ_JAGTAR010000001.1"/>
</dbReference>
<dbReference type="GO" id="GO:0009279">
    <property type="term" value="C:cell outer membrane"/>
    <property type="evidence" value="ECO:0007669"/>
    <property type="project" value="UniProtKB-SubCell"/>
</dbReference>
<dbReference type="Gene3D" id="2.40.170.20">
    <property type="entry name" value="TonB-dependent receptor, beta-barrel domain"/>
    <property type="match status" value="1"/>
</dbReference>
<feature type="chain" id="PRO_5036747491" evidence="8">
    <location>
        <begin position="28"/>
        <end position="1028"/>
    </location>
</feature>
<evidence type="ECO:0000256" key="2">
    <source>
        <dbReference type="ARBA" id="ARBA00022448"/>
    </source>
</evidence>
<protein>
    <submittedName>
        <fullName evidence="10">TonB-dependent receptor</fullName>
    </submittedName>
</protein>
<comment type="subcellular location">
    <subcellularLocation>
        <location evidence="1 7">Cell outer membrane</location>
        <topology evidence="1 7">Multi-pass membrane protein</topology>
    </subcellularLocation>
</comment>
<evidence type="ECO:0000256" key="1">
    <source>
        <dbReference type="ARBA" id="ARBA00004571"/>
    </source>
</evidence>
<reference evidence="10" key="2">
    <citation type="submission" date="2021-04" db="EMBL/GenBank/DDBJ databases">
        <authorList>
            <person name="Zhang T."/>
            <person name="Zhang Y."/>
            <person name="Lu D."/>
            <person name="Zuo D."/>
            <person name="Du Z."/>
        </authorList>
    </citation>
    <scope>NUCLEOTIDE SEQUENCE</scope>
    <source>
        <strain evidence="10">JR1</strain>
    </source>
</reference>
<evidence type="ECO:0000313" key="10">
    <source>
        <dbReference type="EMBL" id="MBR8534043.1"/>
    </source>
</evidence>
<dbReference type="Pfam" id="PF13715">
    <property type="entry name" value="CarbopepD_reg_2"/>
    <property type="match status" value="1"/>
</dbReference>
<evidence type="ECO:0000256" key="8">
    <source>
        <dbReference type="SAM" id="SignalP"/>
    </source>
</evidence>
<keyword evidence="11" id="KW-1185">Reference proteome</keyword>
<dbReference type="InterPro" id="IPR037066">
    <property type="entry name" value="Plug_dom_sf"/>
</dbReference>
<feature type="domain" description="TonB-dependent receptor plug" evidence="9">
    <location>
        <begin position="119"/>
        <end position="225"/>
    </location>
</feature>
<dbReference type="AlphaFoldDB" id="A0A941IVH7"/>
<gene>
    <name evidence="10" type="ORF">KDU71_00595</name>
</gene>
<keyword evidence="6 7" id="KW-0998">Cell outer membrane</keyword>
<dbReference type="Pfam" id="PF07715">
    <property type="entry name" value="Plug"/>
    <property type="match status" value="1"/>
</dbReference>
<evidence type="ECO:0000256" key="5">
    <source>
        <dbReference type="ARBA" id="ARBA00023136"/>
    </source>
</evidence>
<dbReference type="PROSITE" id="PS52016">
    <property type="entry name" value="TONB_DEPENDENT_REC_3"/>
    <property type="match status" value="1"/>
</dbReference>
<keyword evidence="3 7" id="KW-1134">Transmembrane beta strand</keyword>
<dbReference type="Gene3D" id="2.170.130.10">
    <property type="entry name" value="TonB-dependent receptor, plug domain"/>
    <property type="match status" value="1"/>
</dbReference>
<dbReference type="NCBIfam" id="TIGR04056">
    <property type="entry name" value="OMP_RagA_SusC"/>
    <property type="match status" value="1"/>
</dbReference>
<dbReference type="SUPFAM" id="SSF56935">
    <property type="entry name" value="Porins"/>
    <property type="match status" value="1"/>
</dbReference>
<evidence type="ECO:0000313" key="11">
    <source>
        <dbReference type="Proteomes" id="UP000679220"/>
    </source>
</evidence>
<organism evidence="10 11">
    <name type="scientific">Carboxylicivirga sediminis</name>
    <dbReference type="NCBI Taxonomy" id="2006564"/>
    <lineage>
        <taxon>Bacteria</taxon>
        <taxon>Pseudomonadati</taxon>
        <taxon>Bacteroidota</taxon>
        <taxon>Bacteroidia</taxon>
        <taxon>Marinilabiliales</taxon>
        <taxon>Marinilabiliaceae</taxon>
        <taxon>Carboxylicivirga</taxon>
    </lineage>
</organism>
<evidence type="ECO:0000256" key="7">
    <source>
        <dbReference type="PROSITE-ProRule" id="PRU01360"/>
    </source>
</evidence>
<evidence type="ECO:0000259" key="9">
    <source>
        <dbReference type="Pfam" id="PF07715"/>
    </source>
</evidence>
<keyword evidence="2 7" id="KW-0813">Transport</keyword>
<dbReference type="InterPro" id="IPR036942">
    <property type="entry name" value="Beta-barrel_TonB_sf"/>
</dbReference>
<keyword evidence="5 7" id="KW-0472">Membrane</keyword>
<dbReference type="SUPFAM" id="SSF49464">
    <property type="entry name" value="Carboxypeptidase regulatory domain-like"/>
    <property type="match status" value="1"/>
</dbReference>
<evidence type="ECO:0000256" key="3">
    <source>
        <dbReference type="ARBA" id="ARBA00022452"/>
    </source>
</evidence>
<sequence length="1028" mass="113441">MKKMKTNAWRIMLILALLFSTGNILLAQQTVSGTVADAETGEAIPGVSVYVKGTTTGTITDIDGNYSIAADNGTVVVFSFIGYISQEVEVSGATLSVSLQADMVSLDEVVAVGYGVQKKKELTGAVAQIKSEEMAKVVASDFTKTLQGQVAGVNVTESSGRPGDQANIQIRGLGSITSDTQPLYVVDGIPYNSNPNIASEDIATVDILKDGAAAAVYGTRASNGVILITTKRGKAGQTKVSFSSYYGIQNITSGTPLLTTKEHLYVDEQVQLAAGGDGSPILSFNPNALDYDTDFVESIQNDNAAIQNYNLTLSGGKDDLTFNLNTNYFSQDGILRQSGYDRFTTRANATLKKGKFSAFASVGIMHANKEVEPWGLYEFAMFQGPYRPPLGDLPTNGNSVQVPGNNPDHVGYLSKLLTQEDDRVENSYNVSANLKYEIIEGLSYQLNLGMNYWNYKRNFWQPQLLVYDQDGNLNELGSRQEAILRNDFNNSLKYTMENVVNYTKTFNKHTVSALLGYTIETTDSEAVSTEKRDFIDNSIKVYDGGKTMTAMTGRNTDHRIVGKLARVQYNFDDRYLFSASIRRDASSNFSSSHRYANFPGASVGWNISEESFMENVTSIDNLKLRASYGEVGNQGIPSYLYQTTIDPNIDYIWGSEDDDELGAGAIQRGYANPDVKWETNVSRNIGIDLLMFGGKFSFTADVYQNDKKDMLLAVLLPPSAGTNVAHDYSGRYKSKMSNVGNMVNKGLELAATYKHRTASGFNWSVTGTFTKNVNEVTDLGLMDEIALQDSKPGNWRAVQQDVTTYMRPGYEAGAFFLIPTDGIIKTQEQLDEYRNLVPTAQLGDVRMLDAHKDGVIDDNDRVYQGSGMPDFEAGMILTAEYKGFDASLQLYYSHGNEVYNGAKLFAYSMNRHKDLYYMWTPANSNSDIPSGRVGSEHDNWRTRTDYFLEDGTFLRVRNFTLGYTVPKRVLKGKMDNIRFYVTAQNPLTFTGYEGYDPEVGGNGISTRGIDKGTYPVTRKFLMGIQVDF</sequence>
<dbReference type="EMBL" id="JAGTAR010000001">
    <property type="protein sequence ID" value="MBR8534043.1"/>
    <property type="molecule type" value="Genomic_DNA"/>
</dbReference>
<dbReference type="InterPro" id="IPR012910">
    <property type="entry name" value="Plug_dom"/>
</dbReference>
<dbReference type="Proteomes" id="UP000679220">
    <property type="component" value="Unassembled WGS sequence"/>
</dbReference>
<proteinExistence type="inferred from homology"/>
<dbReference type="Gene3D" id="2.60.40.1120">
    <property type="entry name" value="Carboxypeptidase-like, regulatory domain"/>
    <property type="match status" value="1"/>
</dbReference>
<keyword evidence="10" id="KW-0675">Receptor</keyword>
<reference evidence="10" key="1">
    <citation type="journal article" date="2018" name="Int. J. Syst. Evol. Microbiol.">
        <title>Carboxylicivirga sediminis sp. nov., isolated from coastal sediment.</title>
        <authorList>
            <person name="Wang F.Q."/>
            <person name="Ren L.H."/>
            <person name="Zou R.J."/>
            <person name="Sun Y.Z."/>
            <person name="Liu X.J."/>
            <person name="Jiang F."/>
            <person name="Liu L.J."/>
        </authorList>
    </citation>
    <scope>NUCLEOTIDE SEQUENCE</scope>
    <source>
        <strain evidence="10">JR1</strain>
    </source>
</reference>
<keyword evidence="8" id="KW-0732">Signal</keyword>
<feature type="signal peptide" evidence="8">
    <location>
        <begin position="1"/>
        <end position="27"/>
    </location>
</feature>
<dbReference type="NCBIfam" id="TIGR04057">
    <property type="entry name" value="SusC_RagA_signa"/>
    <property type="match status" value="1"/>
</dbReference>
<accession>A0A941IVH7</accession>